<evidence type="ECO:0000313" key="3">
    <source>
        <dbReference type="Proteomes" id="UP000031982"/>
    </source>
</evidence>
<feature type="domain" description="Na+-translocating membrane potential-generating system MpsC" evidence="1">
    <location>
        <begin position="32"/>
        <end position="139"/>
    </location>
</feature>
<evidence type="ECO:0000259" key="1">
    <source>
        <dbReference type="Pfam" id="PF10057"/>
    </source>
</evidence>
<protein>
    <recommendedName>
        <fullName evidence="1">Na+-translocating membrane potential-generating system MpsC domain-containing protein</fullName>
    </recommendedName>
</protein>
<gene>
    <name evidence="2" type="ORF">SD77_0081</name>
</gene>
<dbReference type="Pfam" id="PF10057">
    <property type="entry name" value="MpsC"/>
    <property type="match status" value="1"/>
</dbReference>
<comment type="caution">
    <text evidence="2">The sequence shown here is derived from an EMBL/GenBank/DDBJ whole genome shotgun (WGS) entry which is preliminary data.</text>
</comment>
<proteinExistence type="predicted"/>
<organism evidence="2 3">
    <name type="scientific">Bacillus badius</name>
    <dbReference type="NCBI Taxonomy" id="1455"/>
    <lineage>
        <taxon>Bacteria</taxon>
        <taxon>Bacillati</taxon>
        <taxon>Bacillota</taxon>
        <taxon>Bacilli</taxon>
        <taxon>Bacillales</taxon>
        <taxon>Bacillaceae</taxon>
        <taxon>Pseudobacillus</taxon>
    </lineage>
</organism>
<reference evidence="2 3" key="1">
    <citation type="submission" date="2015-01" db="EMBL/GenBank/DDBJ databases">
        <title>Genome Assembly of Bacillus badius MTCC 1458.</title>
        <authorList>
            <person name="Verma A."/>
            <person name="Khatri I."/>
            <person name="Mual P."/>
            <person name="Subramanian S."/>
            <person name="Krishnamurthi S."/>
        </authorList>
    </citation>
    <scope>NUCLEOTIDE SEQUENCE [LARGE SCALE GENOMIC DNA]</scope>
    <source>
        <strain evidence="2 3">MTCC 1458</strain>
    </source>
</reference>
<dbReference type="Proteomes" id="UP000031982">
    <property type="component" value="Unassembled WGS sequence"/>
</dbReference>
<dbReference type="EMBL" id="JXLP01000001">
    <property type="protein sequence ID" value="KIL80233.1"/>
    <property type="molecule type" value="Genomic_DNA"/>
</dbReference>
<keyword evidence="3" id="KW-1185">Reference proteome</keyword>
<dbReference type="InterPro" id="IPR018745">
    <property type="entry name" value="MpsC"/>
</dbReference>
<sequence>MFLLIHEHGFAFGLNRAYEKGDSREINNMSKKIHQFNDIIRKLRKDLLGKGPERIHSIFVENMAISTLYGNLTPTEKFIAKTPEGKEMVHAARTKLIQEVYASNPPEGLEELVGAKLVHLFSDIKVEEDMAVSVFVFDKNICLEGEGK</sequence>
<accession>A0ABR5AZU5</accession>
<name>A0ABR5AZU5_BACBA</name>
<evidence type="ECO:0000313" key="2">
    <source>
        <dbReference type="EMBL" id="KIL80233.1"/>
    </source>
</evidence>